<feature type="domain" description="C-type lectin" evidence="1">
    <location>
        <begin position="1"/>
        <end position="44"/>
    </location>
</feature>
<dbReference type="SUPFAM" id="SSF56436">
    <property type="entry name" value="C-type lectin-like"/>
    <property type="match status" value="1"/>
</dbReference>
<dbReference type="Gene3D" id="3.10.100.10">
    <property type="entry name" value="Mannose-Binding Protein A, subunit A"/>
    <property type="match status" value="1"/>
</dbReference>
<dbReference type="OrthoDB" id="7950296at2759"/>
<dbReference type="InterPro" id="IPR001304">
    <property type="entry name" value="C-type_lectin-like"/>
</dbReference>
<accession>A0A443Q878</accession>
<evidence type="ECO:0000313" key="2">
    <source>
        <dbReference type="EMBL" id="RWR99188.1"/>
    </source>
</evidence>
<evidence type="ECO:0000313" key="3">
    <source>
        <dbReference type="Proteomes" id="UP000288716"/>
    </source>
</evidence>
<sequence>MTFNDAKDICFKRGGSLLEISDEIENNYITRRLLFDERYWIGAKRIMHYSSIFLYTNGKNM</sequence>
<dbReference type="CDD" id="cd00037">
    <property type="entry name" value="CLECT"/>
    <property type="match status" value="1"/>
</dbReference>
<dbReference type="AlphaFoldDB" id="A0A443Q878"/>
<gene>
    <name evidence="2" type="ORF">B4U80_15093</name>
</gene>
<reference evidence="2 3" key="1">
    <citation type="journal article" date="2018" name="Gigascience">
        <title>Genomes of trombidid mites reveal novel predicted allergens and laterally-transferred genes associated with secondary metabolism.</title>
        <authorList>
            <person name="Dong X."/>
            <person name="Chaisiri K."/>
            <person name="Xia D."/>
            <person name="Armstrong S.D."/>
            <person name="Fang Y."/>
            <person name="Donnelly M.J."/>
            <person name="Kadowaki T."/>
            <person name="McGarry J.W."/>
            <person name="Darby A.C."/>
            <person name="Makepeace B.L."/>
        </authorList>
    </citation>
    <scope>NUCLEOTIDE SEQUENCE [LARGE SCALE GENOMIC DNA]</scope>
    <source>
        <strain evidence="2">UoL-UT</strain>
    </source>
</reference>
<comment type="caution">
    <text evidence="2">The sequence shown here is derived from an EMBL/GenBank/DDBJ whole genome shotgun (WGS) entry which is preliminary data.</text>
</comment>
<dbReference type="VEuPathDB" id="VectorBase:LDEU014612"/>
<dbReference type="Proteomes" id="UP000288716">
    <property type="component" value="Unassembled WGS sequence"/>
</dbReference>
<name>A0A443Q878_9ACAR</name>
<evidence type="ECO:0000259" key="1">
    <source>
        <dbReference type="Pfam" id="PF00059"/>
    </source>
</evidence>
<dbReference type="InterPro" id="IPR016186">
    <property type="entry name" value="C-type_lectin-like/link_sf"/>
</dbReference>
<organism evidence="2 3">
    <name type="scientific">Leptotrombidium deliense</name>
    <dbReference type="NCBI Taxonomy" id="299467"/>
    <lineage>
        <taxon>Eukaryota</taxon>
        <taxon>Metazoa</taxon>
        <taxon>Ecdysozoa</taxon>
        <taxon>Arthropoda</taxon>
        <taxon>Chelicerata</taxon>
        <taxon>Arachnida</taxon>
        <taxon>Acari</taxon>
        <taxon>Acariformes</taxon>
        <taxon>Trombidiformes</taxon>
        <taxon>Prostigmata</taxon>
        <taxon>Anystina</taxon>
        <taxon>Parasitengona</taxon>
        <taxon>Trombiculoidea</taxon>
        <taxon>Trombiculidae</taxon>
        <taxon>Leptotrombidium</taxon>
    </lineage>
</organism>
<protein>
    <recommendedName>
        <fullName evidence="1">C-type lectin domain-containing protein</fullName>
    </recommendedName>
</protein>
<dbReference type="InterPro" id="IPR016187">
    <property type="entry name" value="CTDL_fold"/>
</dbReference>
<dbReference type="EMBL" id="NCKV01065114">
    <property type="protein sequence ID" value="RWR99188.1"/>
    <property type="molecule type" value="Genomic_DNA"/>
</dbReference>
<feature type="non-terminal residue" evidence="2">
    <location>
        <position position="61"/>
    </location>
</feature>
<proteinExistence type="predicted"/>
<keyword evidence="3" id="KW-1185">Reference proteome</keyword>
<dbReference type="Pfam" id="PF00059">
    <property type="entry name" value="Lectin_C"/>
    <property type="match status" value="1"/>
</dbReference>